<protein>
    <submittedName>
        <fullName evidence="1">Uncharacterized protein</fullName>
    </submittedName>
</protein>
<organism evidence="1 2">
    <name type="scientific">Armillaria novae-zelandiae</name>
    <dbReference type="NCBI Taxonomy" id="153914"/>
    <lineage>
        <taxon>Eukaryota</taxon>
        <taxon>Fungi</taxon>
        <taxon>Dikarya</taxon>
        <taxon>Basidiomycota</taxon>
        <taxon>Agaricomycotina</taxon>
        <taxon>Agaricomycetes</taxon>
        <taxon>Agaricomycetidae</taxon>
        <taxon>Agaricales</taxon>
        <taxon>Marasmiineae</taxon>
        <taxon>Physalacriaceae</taxon>
        <taxon>Armillaria</taxon>
    </lineage>
</organism>
<dbReference type="Proteomes" id="UP001175227">
    <property type="component" value="Unassembled WGS sequence"/>
</dbReference>
<comment type="caution">
    <text evidence="1">The sequence shown here is derived from an EMBL/GenBank/DDBJ whole genome shotgun (WGS) entry which is preliminary data.</text>
</comment>
<keyword evidence="2" id="KW-1185">Reference proteome</keyword>
<proteinExistence type="predicted"/>
<dbReference type="AlphaFoldDB" id="A0AA39UE62"/>
<accession>A0AA39UE62</accession>
<reference evidence="1" key="1">
    <citation type="submission" date="2023-06" db="EMBL/GenBank/DDBJ databases">
        <authorList>
            <consortium name="Lawrence Berkeley National Laboratory"/>
            <person name="Ahrendt S."/>
            <person name="Sahu N."/>
            <person name="Indic B."/>
            <person name="Wong-Bajracharya J."/>
            <person name="Merenyi Z."/>
            <person name="Ke H.-M."/>
            <person name="Monk M."/>
            <person name="Kocsube S."/>
            <person name="Drula E."/>
            <person name="Lipzen A."/>
            <person name="Balint B."/>
            <person name="Henrissat B."/>
            <person name="Andreopoulos B."/>
            <person name="Martin F.M."/>
            <person name="Harder C.B."/>
            <person name="Rigling D."/>
            <person name="Ford K.L."/>
            <person name="Foster G.D."/>
            <person name="Pangilinan J."/>
            <person name="Papanicolaou A."/>
            <person name="Barry K."/>
            <person name="LaButti K."/>
            <person name="Viragh M."/>
            <person name="Koriabine M."/>
            <person name="Yan M."/>
            <person name="Riley R."/>
            <person name="Champramary S."/>
            <person name="Plett K.L."/>
            <person name="Tsai I.J."/>
            <person name="Slot J."/>
            <person name="Sipos G."/>
            <person name="Plett J."/>
            <person name="Nagy L.G."/>
            <person name="Grigoriev I.V."/>
        </authorList>
    </citation>
    <scope>NUCLEOTIDE SEQUENCE</scope>
    <source>
        <strain evidence="1">ICMP 16352</strain>
    </source>
</reference>
<gene>
    <name evidence="1" type="ORF">IW261DRAFT_1420278</name>
</gene>
<evidence type="ECO:0000313" key="1">
    <source>
        <dbReference type="EMBL" id="KAK0478949.1"/>
    </source>
</evidence>
<name>A0AA39UE62_9AGAR</name>
<dbReference type="EMBL" id="JAUEPR010000013">
    <property type="protein sequence ID" value="KAK0478949.1"/>
    <property type="molecule type" value="Genomic_DNA"/>
</dbReference>
<evidence type="ECO:0000313" key="2">
    <source>
        <dbReference type="Proteomes" id="UP001175227"/>
    </source>
</evidence>
<sequence>MTGYLLLQSCPTHIRGGEYTFSLYVTTLVVGLLGRRLLNVGRMDRSQQEVKRIGVGINAARMPPRRNAEDLALQDSSRQVSTPPTKCSLRTVNKTFIVQCLQCNVGHWDAERWAQVVWLQIIAPRCEVMVEWTRQVQLPRLIGRACADARMDAAGTRAGGGSRTGMLRGWKAERLAWRDMLWLCRASLLAGAEDGRYLWLYKGRGGRSLVAVHEQLLIGHGAIEEVPPTRDLGSHYLARMTAGCLLQYIEHLPECIIEMESDLADLVCSWTPSCTLSDSCTFPLYVSASVLGLLANMSTELQETPPSTTGSGQRLIQYATGRRLLNVGRMDRSQQEGISVLVLMPPSLVSRNRVLACKQWRRDGSHCAYVRDRSIGVCWECLAGRGVIIKVLRTRHPDSPALEVASVSRTKEMAPHRNAEDLALIILQDSSRQASTPRRKWTLRTVNKTFLVQCLQCDVFSPLEVRHWDDEGRAQVV</sequence>